<evidence type="ECO:0000256" key="1">
    <source>
        <dbReference type="ARBA" id="ARBA00022723"/>
    </source>
</evidence>
<dbReference type="InterPro" id="IPR051618">
    <property type="entry name" value="Actin-binding_LIM"/>
</dbReference>
<evidence type="ECO:0000256" key="2">
    <source>
        <dbReference type="ARBA" id="ARBA00022833"/>
    </source>
</evidence>
<dbReference type="Pfam" id="PF00412">
    <property type="entry name" value="LIM"/>
    <property type="match status" value="4"/>
</dbReference>
<dbReference type="PROSITE" id="PS00478">
    <property type="entry name" value="LIM_DOMAIN_1"/>
    <property type="match status" value="3"/>
</dbReference>
<feature type="compositionally biased region" description="Low complexity" evidence="5">
    <location>
        <begin position="371"/>
        <end position="380"/>
    </location>
</feature>
<dbReference type="Pfam" id="PF16182">
    <property type="entry name" value="AbLIM_anchor"/>
    <property type="match status" value="1"/>
</dbReference>
<dbReference type="CDD" id="cd09330">
    <property type="entry name" value="LIM4_abLIM"/>
    <property type="match status" value="1"/>
</dbReference>
<evidence type="ECO:0000256" key="3">
    <source>
        <dbReference type="ARBA" id="ARBA00023038"/>
    </source>
</evidence>
<dbReference type="Proteomes" id="UP001652624">
    <property type="component" value="Chromosome 3"/>
</dbReference>
<feature type="region of interest" description="Disordered" evidence="5">
    <location>
        <begin position="269"/>
        <end position="294"/>
    </location>
</feature>
<evidence type="ECO:0000313" key="7">
    <source>
        <dbReference type="Proteomes" id="UP001652624"/>
    </source>
</evidence>
<dbReference type="CDD" id="cd09329">
    <property type="entry name" value="LIM3_abLIM"/>
    <property type="match status" value="1"/>
</dbReference>
<feature type="region of interest" description="Disordered" evidence="5">
    <location>
        <begin position="344"/>
        <end position="459"/>
    </location>
</feature>
<evidence type="ECO:0000259" key="6">
    <source>
        <dbReference type="PROSITE" id="PS50023"/>
    </source>
</evidence>
<reference evidence="8" key="1">
    <citation type="submission" date="2025-08" db="UniProtKB">
        <authorList>
            <consortium name="RefSeq"/>
        </authorList>
    </citation>
    <scope>IDENTIFICATION</scope>
</reference>
<proteinExistence type="predicted"/>
<dbReference type="PROSITE" id="PS50023">
    <property type="entry name" value="LIM_DOMAIN_2"/>
    <property type="match status" value="3"/>
</dbReference>
<dbReference type="PANTHER" id="PTHR24213:SF6">
    <property type="entry name" value="ACTIN-BINDING LIM PROTEIN 2"/>
    <property type="match status" value="1"/>
</dbReference>
<evidence type="ECO:0000256" key="5">
    <source>
        <dbReference type="SAM" id="MobiDB-lite"/>
    </source>
</evidence>
<evidence type="ECO:0000313" key="8">
    <source>
        <dbReference type="RefSeq" id="XP_060044515.1"/>
    </source>
</evidence>
<keyword evidence="7" id="KW-1185">Reference proteome</keyword>
<keyword evidence="3 4" id="KW-0440">LIM domain</keyword>
<feature type="region of interest" description="Disordered" evidence="5">
    <location>
        <begin position="684"/>
        <end position="729"/>
    </location>
</feature>
<keyword evidence="2 4" id="KW-0862">Zinc</keyword>
<keyword evidence="1 4" id="KW-0479">Metal-binding</keyword>
<accession>A0ABM3X6S5</accession>
<feature type="region of interest" description="Disordered" evidence="5">
    <location>
        <begin position="506"/>
        <end position="619"/>
    </location>
</feature>
<protein>
    <submittedName>
        <fullName evidence="8">Actin-binding LIM protein 2 isoform X1</fullName>
    </submittedName>
</protein>
<feature type="domain" description="LIM zinc-binding" evidence="6">
    <location>
        <begin position="22"/>
        <end position="81"/>
    </location>
</feature>
<dbReference type="SUPFAM" id="SSF57716">
    <property type="entry name" value="Glucocorticoid receptor-like (DNA-binding domain)"/>
    <property type="match status" value="6"/>
</dbReference>
<sequence length="729" mass="78045">MSAVSEPPAAPGPLDPPGGAAILCHTCGDPCHGEVLRVQSRYFHVHCFVCKACGCSLAAGGFFVRGGEHVCARDYRRLYGARCLGCGSAIEGEVVSALGRTFHPGCFVCAVCRLPFPPGDRVTFNGKECVCQKCTLPMAATGGSLSPGLWSCGGCGLEIQSGQSLVALGEHWHLGCFKCSACGQPLSAEFISRDGLPYCETDYHSKFGIRCDGCNKYITGHVLEAGEKHYHPQCALCVRCGRVFSEGEEMYLQGSSVWHPACRQLARSEDRSKETRTSSESIVSLPASSTSGSPSRIICAKLGDKALDYRDLAALPRSKAIYDIDRPDMISYSPYVSHAADRQGYEAAQVPSPTLTEGDLDDRSYKQCRTSSPSSTGSVSLGRYTPTSRSPQHYSRPAGTSVGTSSCLSLSQHPSPTCTSRHRYIPYFPGSESGRSTPSLSAPDGKPPHSTYQQAPRHFHVPDTGCKDNIYRKPPIYRQHGPLVRCPGSRLSGLMSALSLVAREVGSSRRLTGPSPLRPAACRPVDTEDSSFHQDSQKKSSWLTLKGDAVTRTDSPESDSRPVSQGSGRDRDTPPATRGDSLYSRCPYSSPEPPLGHGKNGLDHQNATVAPCGGDTNTGWGPREYKVSRTSHTCPGEASLLFLFVCCEVGVSPAGTGMSPPIPLACPPRPYPCPGGLRHPVPVPVPADLSLRDPHRHQQNPCETPQRRGQDEAGEALVAPRVPGGVPHE</sequence>
<dbReference type="GeneID" id="103125950"/>
<feature type="compositionally biased region" description="Basic and acidic residues" evidence="5">
    <location>
        <begin position="549"/>
        <end position="560"/>
    </location>
</feature>
<feature type="compositionally biased region" description="Low complexity" evidence="5">
    <location>
        <begin position="284"/>
        <end position="294"/>
    </location>
</feature>
<evidence type="ECO:0000256" key="4">
    <source>
        <dbReference type="PROSITE-ProRule" id="PRU00125"/>
    </source>
</evidence>
<name>A0ABM3X6S5_ERIEU</name>
<dbReference type="PANTHER" id="PTHR24213">
    <property type="entry name" value="ACTIN-BINDING LIM PROTEIN"/>
    <property type="match status" value="1"/>
</dbReference>
<gene>
    <name evidence="8" type="primary">ABLIM2</name>
</gene>
<dbReference type="CDD" id="cd09328">
    <property type="entry name" value="LIM2_abLIM"/>
    <property type="match status" value="1"/>
</dbReference>
<feature type="domain" description="LIM zinc-binding" evidence="6">
    <location>
        <begin position="150"/>
        <end position="209"/>
    </location>
</feature>
<dbReference type="Gene3D" id="2.10.110.10">
    <property type="entry name" value="Cysteine Rich Protein"/>
    <property type="match status" value="4"/>
</dbReference>
<dbReference type="CDD" id="cd09327">
    <property type="entry name" value="LIM1_abLIM"/>
    <property type="match status" value="1"/>
</dbReference>
<dbReference type="InterPro" id="IPR001781">
    <property type="entry name" value="Znf_LIM"/>
</dbReference>
<dbReference type="SMART" id="SM00132">
    <property type="entry name" value="LIM"/>
    <property type="match status" value="4"/>
</dbReference>
<organism evidence="7 8">
    <name type="scientific">Erinaceus europaeus</name>
    <name type="common">Western European hedgehog</name>
    <dbReference type="NCBI Taxonomy" id="9365"/>
    <lineage>
        <taxon>Eukaryota</taxon>
        <taxon>Metazoa</taxon>
        <taxon>Chordata</taxon>
        <taxon>Craniata</taxon>
        <taxon>Vertebrata</taxon>
        <taxon>Euteleostomi</taxon>
        <taxon>Mammalia</taxon>
        <taxon>Eutheria</taxon>
        <taxon>Laurasiatheria</taxon>
        <taxon>Eulipotyphla</taxon>
        <taxon>Erinaceidae</taxon>
        <taxon>Erinaceinae</taxon>
        <taxon>Erinaceus</taxon>
    </lineage>
</organism>
<feature type="domain" description="LIM zinc-binding" evidence="6">
    <location>
        <begin position="82"/>
        <end position="141"/>
    </location>
</feature>
<feature type="compositionally biased region" description="Polar residues" evidence="5">
    <location>
        <begin position="401"/>
        <end position="419"/>
    </location>
</feature>
<dbReference type="InterPro" id="IPR032402">
    <property type="entry name" value="AbLIM_anchor"/>
</dbReference>
<dbReference type="RefSeq" id="XP_060044515.1">
    <property type="nucleotide sequence ID" value="XM_060188532.1"/>
</dbReference>